<feature type="binding site" evidence="14">
    <location>
        <position position="265"/>
    </location>
    <ligand>
        <name>a divalent metal cation</name>
        <dbReference type="ChEBI" id="CHEBI:60240"/>
    </ligand>
</feature>
<evidence type="ECO:0000256" key="4">
    <source>
        <dbReference type="ARBA" id="ARBA00004709"/>
    </source>
</evidence>
<feature type="binding site" evidence="14">
    <location>
        <position position="397"/>
    </location>
    <ligand>
        <name>4-CDP-2-C-methyl-D-erythritol 2-phosphate</name>
        <dbReference type="ChEBI" id="CHEBI:57919"/>
    </ligand>
</feature>
<dbReference type="InterPro" id="IPR001228">
    <property type="entry name" value="IspD"/>
</dbReference>
<evidence type="ECO:0000259" key="15">
    <source>
        <dbReference type="Pfam" id="PF02542"/>
    </source>
</evidence>
<reference evidence="16 17" key="1">
    <citation type="submission" date="2023-03" db="EMBL/GenBank/DDBJ databases">
        <title>Roseibium porphyridii sp. nov. and Roseibium rhodosorbium sp. nov. isolated from marine algae, Porphyridium cruentum and Rhodosorus marinus, respectively.</title>
        <authorList>
            <person name="Lee M.W."/>
            <person name="Choi B.J."/>
            <person name="Lee J.K."/>
            <person name="Choi D.G."/>
            <person name="Baek J.H."/>
            <person name="Bayburt H."/>
            <person name="Kim J.M."/>
            <person name="Han D.M."/>
            <person name="Kim K.H."/>
            <person name="Jeon C.O."/>
        </authorList>
    </citation>
    <scope>NUCLEOTIDE SEQUENCE [LARGE SCALE GENOMIC DNA]</scope>
    <source>
        <strain evidence="16 17">KMA01</strain>
    </source>
</reference>
<comment type="similarity">
    <text evidence="14">In the C-terminal section; belongs to the IspF family.</text>
</comment>
<dbReference type="InterPro" id="IPR003526">
    <property type="entry name" value="MECDP_synthase"/>
</dbReference>
<dbReference type="EC" id="4.6.1.12" evidence="14"/>
<feature type="region of interest" description="2-C-methyl-D-erythritol 4-phosphate cytidylyltransferase" evidence="14">
    <location>
        <begin position="1"/>
        <end position="256"/>
    </location>
</feature>
<comment type="similarity">
    <text evidence="6">Belongs to the IspF family.</text>
</comment>
<accession>A0ABY8F3X6</accession>
<evidence type="ECO:0000256" key="7">
    <source>
        <dbReference type="ARBA" id="ARBA00009789"/>
    </source>
</evidence>
<dbReference type="Gene3D" id="3.30.1330.50">
    <property type="entry name" value="2-C-methyl-D-erythritol 2,4-cyclodiphosphate synthase"/>
    <property type="match status" value="1"/>
</dbReference>
<feature type="binding site" evidence="14">
    <location>
        <begin position="263"/>
        <end position="265"/>
    </location>
    <ligand>
        <name>4-CDP-2-C-methyl-D-erythritol 2-phosphate</name>
        <dbReference type="ChEBI" id="CHEBI:57919"/>
    </ligand>
</feature>
<feature type="binding site" evidence="14">
    <location>
        <position position="394"/>
    </location>
    <ligand>
        <name>4-CDP-2-C-methyl-D-erythritol 2-phosphate</name>
        <dbReference type="ChEBI" id="CHEBI:57919"/>
    </ligand>
</feature>
<dbReference type="Proteomes" id="UP001209803">
    <property type="component" value="Chromosome"/>
</dbReference>
<dbReference type="PANTHER" id="PTHR43181">
    <property type="entry name" value="2-C-METHYL-D-ERYTHRITOL 2,4-CYCLODIPHOSPHATE SYNTHASE, CHLOROPLASTIC"/>
    <property type="match status" value="1"/>
</dbReference>
<proteinExistence type="inferred from homology"/>
<evidence type="ECO:0000313" key="16">
    <source>
        <dbReference type="EMBL" id="WFE87453.1"/>
    </source>
</evidence>
<evidence type="ECO:0000256" key="10">
    <source>
        <dbReference type="ARBA" id="ARBA00022723"/>
    </source>
</evidence>
<feature type="binding site" evidence="14">
    <location>
        <begin position="311"/>
        <end position="313"/>
    </location>
    <ligand>
        <name>4-CDP-2-C-methyl-D-erythritol 2-phosphate</name>
        <dbReference type="ChEBI" id="CHEBI:57919"/>
    </ligand>
</feature>
<comment type="function">
    <text evidence="14">Bifunctional enzyme that catalyzes the formation of 4-diphosphocytidyl-2-C-methyl-D-erythritol from CTP and 2-C-methyl-D-erythritol 4-phosphate (MEP) (IspD), and catalyzes the conversion of 4-diphosphocytidyl-2-C-methyl-D-erythritol 2-phosphate (CDP-ME2P) to 2-C-methyl-D-erythritol 2,4-cyclodiphosphate (ME-CPP) with a corresponding release of cytidine 5-monophosphate (CMP) (IspF).</text>
</comment>
<dbReference type="CDD" id="cd02516">
    <property type="entry name" value="CDP-ME_synthetase"/>
    <property type="match status" value="1"/>
</dbReference>
<feature type="domain" description="2-C-methyl-D-erythritol 2,4-cyclodiphosphate synthase" evidence="15">
    <location>
        <begin position="256"/>
        <end position="409"/>
    </location>
</feature>
<dbReference type="NCBIfam" id="TIGR00151">
    <property type="entry name" value="ispF"/>
    <property type="match status" value="1"/>
</dbReference>
<dbReference type="InterPro" id="IPR034683">
    <property type="entry name" value="IspD/TarI"/>
</dbReference>
<feature type="site" description="Transition state stabilizer" evidence="14">
    <location>
        <position position="27"/>
    </location>
</feature>
<evidence type="ECO:0000256" key="11">
    <source>
        <dbReference type="ARBA" id="ARBA00023229"/>
    </source>
</evidence>
<feature type="site" description="Transition state stabilizer" evidence="14">
    <location>
        <position position="17"/>
    </location>
</feature>
<keyword evidence="11 14" id="KW-0414">Isoprene biosynthesis</keyword>
<feature type="binding site" evidence="14">
    <location>
        <begin position="387"/>
        <end position="390"/>
    </location>
    <ligand>
        <name>4-CDP-2-C-methyl-D-erythritol 2-phosphate</name>
        <dbReference type="ChEBI" id="CHEBI:57919"/>
    </ligand>
</feature>
<keyword evidence="17" id="KW-1185">Reference proteome</keyword>
<comment type="similarity">
    <text evidence="14">In the N-terminal section; belongs to the IspD/TarI cytidylyltransferase family. IspD subfamily.</text>
</comment>
<dbReference type="PANTHER" id="PTHR43181:SF1">
    <property type="entry name" value="2-C-METHYL-D-ERYTHRITOL 2,4-CYCLODIPHOSPHATE SYNTHASE, CHLOROPLASTIC"/>
    <property type="match status" value="1"/>
</dbReference>
<protein>
    <recommendedName>
        <fullName evidence="14">Bifunctional enzyme IspD/IspF</fullName>
    </recommendedName>
    <domain>
        <recommendedName>
            <fullName evidence="14">2-C-methyl-D-erythritol 4-phosphate cytidylyltransferase</fullName>
            <ecNumber evidence="14">2.7.7.60</ecNumber>
        </recommendedName>
        <alternativeName>
            <fullName evidence="14">4-diphosphocytidyl-2C-methyl-D-erythritol synthase</fullName>
        </alternativeName>
        <alternativeName>
            <fullName evidence="14">MEP cytidylyltransferase</fullName>
            <shortName evidence="14">MCT</shortName>
        </alternativeName>
    </domain>
    <domain>
        <recommendedName>
            <fullName evidence="14">2-C-methyl-D-erythritol 2,4-cyclodiphosphate synthase</fullName>
            <shortName evidence="14">MECDP-synthase</shortName>
            <shortName evidence="14">MECPP-synthase</shortName>
            <shortName evidence="14">MECPS</shortName>
            <ecNumber evidence="14">4.6.1.12</ecNumber>
        </recommendedName>
    </domain>
</protein>
<dbReference type="NCBIfam" id="NF006899">
    <property type="entry name" value="PRK09382.1"/>
    <property type="match status" value="1"/>
</dbReference>
<dbReference type="InterPro" id="IPR020555">
    <property type="entry name" value="MECDP_synthase_CS"/>
</dbReference>
<dbReference type="InterPro" id="IPR018294">
    <property type="entry name" value="ISPD_synthase_CS"/>
</dbReference>
<dbReference type="Pfam" id="PF01128">
    <property type="entry name" value="IspD"/>
    <property type="match status" value="1"/>
</dbReference>
<feature type="binding site" evidence="14">
    <location>
        <position position="297"/>
    </location>
    <ligand>
        <name>a divalent metal cation</name>
        <dbReference type="ChEBI" id="CHEBI:60240"/>
    </ligand>
</feature>
<evidence type="ECO:0000256" key="14">
    <source>
        <dbReference type="HAMAP-Rule" id="MF_01520"/>
    </source>
</evidence>
<feature type="site" description="Transition state stabilizer" evidence="14">
    <location>
        <position position="289"/>
    </location>
</feature>
<dbReference type="EMBL" id="CP120863">
    <property type="protein sequence ID" value="WFE87453.1"/>
    <property type="molecule type" value="Genomic_DNA"/>
</dbReference>
<evidence type="ECO:0000256" key="2">
    <source>
        <dbReference type="ARBA" id="ARBA00001282"/>
    </source>
</evidence>
<evidence type="ECO:0000256" key="6">
    <source>
        <dbReference type="ARBA" id="ARBA00008480"/>
    </source>
</evidence>
<keyword evidence="8 14" id="KW-0808">Transferase</keyword>
<feature type="site" description="Positions MEP for the nucleophilic attack" evidence="14">
    <location>
        <position position="164"/>
    </location>
</feature>
<feature type="region of interest" description="2-C-methyl-D-erythritol 2,4-cyclodiphosphate synthase" evidence="14">
    <location>
        <begin position="257"/>
        <end position="417"/>
    </location>
</feature>
<dbReference type="InterPro" id="IPR036571">
    <property type="entry name" value="MECDP_synthase_sf"/>
</dbReference>
<dbReference type="GO" id="GO:0050518">
    <property type="term" value="F:2-C-methyl-D-erythritol 4-phosphate cytidylyltransferase activity"/>
    <property type="evidence" value="ECO:0007669"/>
    <property type="project" value="UniProtKB-EC"/>
</dbReference>
<feature type="binding site" evidence="14">
    <location>
        <position position="263"/>
    </location>
    <ligand>
        <name>a divalent metal cation</name>
        <dbReference type="ChEBI" id="CHEBI:60240"/>
    </ligand>
</feature>
<evidence type="ECO:0000256" key="12">
    <source>
        <dbReference type="ARBA" id="ARBA00023239"/>
    </source>
</evidence>
<comment type="similarity">
    <text evidence="7">Belongs to the IspD/TarI cytidylyltransferase family. IspD subfamily.</text>
</comment>
<evidence type="ECO:0000313" key="17">
    <source>
        <dbReference type="Proteomes" id="UP001209803"/>
    </source>
</evidence>
<name>A0ABY8F3X6_9HYPH</name>
<evidence type="ECO:0000256" key="5">
    <source>
        <dbReference type="ARBA" id="ARBA00004787"/>
    </source>
</evidence>
<feature type="site" description="Transition state stabilizer" evidence="14">
    <location>
        <position position="388"/>
    </location>
</feature>
<keyword evidence="13 14" id="KW-0511">Multifunctional enzyme</keyword>
<evidence type="ECO:0000256" key="1">
    <source>
        <dbReference type="ARBA" id="ARBA00000200"/>
    </source>
</evidence>
<dbReference type="HAMAP" id="MF_01520">
    <property type="entry name" value="IspDF"/>
    <property type="match status" value="1"/>
</dbReference>
<gene>
    <name evidence="14" type="primary">ispDF</name>
    <name evidence="16" type="ORF">K1718_14865</name>
</gene>
<evidence type="ECO:0000256" key="8">
    <source>
        <dbReference type="ARBA" id="ARBA00022679"/>
    </source>
</evidence>
<dbReference type="PROSITE" id="PS01350">
    <property type="entry name" value="ISPF"/>
    <property type="match status" value="1"/>
</dbReference>
<comment type="cofactor">
    <cofactor evidence="3 14">
        <name>a divalent metal cation</name>
        <dbReference type="ChEBI" id="CHEBI:60240"/>
    </cofactor>
</comment>
<dbReference type="Pfam" id="PF02542">
    <property type="entry name" value="YgbB"/>
    <property type="match status" value="1"/>
</dbReference>
<sequence length="417" mass="44448">MAKSAAALIVAAGRGTRLADATDDRPKQYKLLANSPVLSHTLNALGNHPRITHIVTVIHPDDTDLYSEVFAEIEQPIQKKVGAAVFGGATRQTSVFEGLKALESVPCDYVLIHDAARPFVDTGTIDRVLERLDQGAEGALAAVPVADTLKKADQSSGNLETIDRTGLWAAQTPQGFPLQSILAAHMRANEAGQTAFTDDTGLAEWNGMTISLSEGDPANFKITTGADLKRAEKQATYFKMKAETAAPRPLSELADVRVGIGYDVHAFEDGEAVILGGFSIPHSKRLKGHSDADVALHAITDATLGAIGDGDIGQHFPPSDPEWKGASSDQFQQHAIKRLAALGGRIAHIDLTIVCEEPKIGPHREEVRASVARICELPLSRVSVKATTSEKLGFTGRKEGIAALASVTVRLPLKDDE</sequence>
<dbReference type="CDD" id="cd00554">
    <property type="entry name" value="MECDP_synthase"/>
    <property type="match status" value="1"/>
</dbReference>
<dbReference type="SUPFAM" id="SSF53448">
    <property type="entry name" value="Nucleotide-diphospho-sugar transferases"/>
    <property type="match status" value="1"/>
</dbReference>
<comment type="pathway">
    <text evidence="4 14">Isoprenoid biosynthesis; isopentenyl diphosphate biosynthesis via DXP pathway; isopentenyl diphosphate from 1-deoxy-D-xylulose 5-phosphate: step 4/6.</text>
</comment>
<feature type="binding site" evidence="14">
    <location>
        <begin position="289"/>
        <end position="290"/>
    </location>
    <ligand>
        <name>4-CDP-2-C-methyl-D-erythritol 2-phosphate</name>
        <dbReference type="ChEBI" id="CHEBI:57919"/>
    </ligand>
</feature>
<comment type="pathway">
    <text evidence="5 14">Isoprenoid biosynthesis; isopentenyl diphosphate biosynthesis via DXP pathway; isopentenyl diphosphate from 1-deoxy-D-xylulose 5-phosphate: step 2/6.</text>
</comment>
<organism evidence="16 17">
    <name type="scientific">Roseibium porphyridii</name>
    <dbReference type="NCBI Taxonomy" id="2866279"/>
    <lineage>
        <taxon>Bacteria</taxon>
        <taxon>Pseudomonadati</taxon>
        <taxon>Pseudomonadota</taxon>
        <taxon>Alphaproteobacteria</taxon>
        <taxon>Hyphomicrobiales</taxon>
        <taxon>Stappiaceae</taxon>
        <taxon>Roseibium</taxon>
    </lineage>
</organism>
<dbReference type="SUPFAM" id="SSF69765">
    <property type="entry name" value="IpsF-like"/>
    <property type="match status" value="1"/>
</dbReference>
<comment type="caution">
    <text evidence="14">Lacks conserved residue(s) required for the propagation of feature annotation.</text>
</comment>
<dbReference type="InterPro" id="IPR029044">
    <property type="entry name" value="Nucleotide-diphossugar_trans"/>
</dbReference>
<evidence type="ECO:0000256" key="3">
    <source>
        <dbReference type="ARBA" id="ARBA00001968"/>
    </source>
</evidence>
<evidence type="ECO:0000256" key="13">
    <source>
        <dbReference type="ARBA" id="ARBA00023268"/>
    </source>
</evidence>
<dbReference type="GO" id="GO:0008685">
    <property type="term" value="F:2-C-methyl-D-erythritol 2,4-cyclodiphosphate synthase activity"/>
    <property type="evidence" value="ECO:0007669"/>
    <property type="project" value="UniProtKB-EC"/>
</dbReference>
<dbReference type="NCBIfam" id="TIGR00453">
    <property type="entry name" value="ispD"/>
    <property type="match status" value="1"/>
</dbReference>
<dbReference type="Gene3D" id="3.90.550.10">
    <property type="entry name" value="Spore Coat Polysaccharide Biosynthesis Protein SpsA, Chain A"/>
    <property type="match status" value="1"/>
</dbReference>
<dbReference type="HAMAP" id="MF_00108">
    <property type="entry name" value="IspD"/>
    <property type="match status" value="1"/>
</dbReference>
<keyword evidence="12 14" id="KW-0456">Lyase</keyword>
<evidence type="ECO:0000256" key="9">
    <source>
        <dbReference type="ARBA" id="ARBA00022695"/>
    </source>
</evidence>
<keyword evidence="9 14" id="KW-0548">Nucleotidyltransferase</keyword>
<dbReference type="InterPro" id="IPR026596">
    <property type="entry name" value="IspD/F"/>
</dbReference>
<dbReference type="EC" id="2.7.7.60" evidence="14"/>
<comment type="catalytic activity">
    <reaction evidence="1 14">
        <text>4-CDP-2-C-methyl-D-erythritol 2-phosphate = 2-C-methyl-D-erythritol 2,4-cyclic diphosphate + CMP</text>
        <dbReference type="Rhea" id="RHEA:23864"/>
        <dbReference type="ChEBI" id="CHEBI:57919"/>
        <dbReference type="ChEBI" id="CHEBI:58483"/>
        <dbReference type="ChEBI" id="CHEBI:60377"/>
        <dbReference type="EC" id="4.6.1.12"/>
    </reaction>
</comment>
<feature type="site" description="Positions MEP for the nucleophilic attack" evidence="14">
    <location>
        <position position="221"/>
    </location>
</feature>
<dbReference type="RefSeq" id="WP_265681869.1">
    <property type="nucleotide sequence ID" value="NZ_CP120863.1"/>
</dbReference>
<dbReference type="PROSITE" id="PS01295">
    <property type="entry name" value="ISPD"/>
    <property type="match status" value="1"/>
</dbReference>
<keyword evidence="10 14" id="KW-0479">Metal-binding</keyword>
<comment type="catalytic activity">
    <reaction evidence="2 14">
        <text>2-C-methyl-D-erythritol 4-phosphate + CTP + H(+) = 4-CDP-2-C-methyl-D-erythritol + diphosphate</text>
        <dbReference type="Rhea" id="RHEA:13429"/>
        <dbReference type="ChEBI" id="CHEBI:15378"/>
        <dbReference type="ChEBI" id="CHEBI:33019"/>
        <dbReference type="ChEBI" id="CHEBI:37563"/>
        <dbReference type="ChEBI" id="CHEBI:57823"/>
        <dbReference type="ChEBI" id="CHEBI:58262"/>
        <dbReference type="EC" id="2.7.7.60"/>
    </reaction>
</comment>
<dbReference type="HAMAP" id="MF_00107">
    <property type="entry name" value="IspF"/>
    <property type="match status" value="1"/>
</dbReference>